<keyword evidence="1" id="KW-1133">Transmembrane helix</keyword>
<dbReference type="RefSeq" id="WP_183327977.1">
    <property type="nucleotide sequence ID" value="NZ_JACHXP010000027.1"/>
</dbReference>
<evidence type="ECO:0000256" key="1">
    <source>
        <dbReference type="SAM" id="Phobius"/>
    </source>
</evidence>
<keyword evidence="1" id="KW-0472">Membrane</keyword>
<feature type="transmembrane region" description="Helical" evidence="1">
    <location>
        <begin position="33"/>
        <end position="58"/>
    </location>
</feature>
<name>A0A839VIH4_9GAMM</name>
<organism evidence="2 3">
    <name type="scientific">Halomonas cerina</name>
    <dbReference type="NCBI Taxonomy" id="447424"/>
    <lineage>
        <taxon>Bacteria</taxon>
        <taxon>Pseudomonadati</taxon>
        <taxon>Pseudomonadota</taxon>
        <taxon>Gammaproteobacteria</taxon>
        <taxon>Oceanospirillales</taxon>
        <taxon>Halomonadaceae</taxon>
        <taxon>Halomonas</taxon>
    </lineage>
</organism>
<keyword evidence="3" id="KW-1185">Reference proteome</keyword>
<dbReference type="Proteomes" id="UP000547614">
    <property type="component" value="Unassembled WGS sequence"/>
</dbReference>
<keyword evidence="1" id="KW-0812">Transmembrane</keyword>
<evidence type="ECO:0000313" key="3">
    <source>
        <dbReference type="Proteomes" id="UP000547614"/>
    </source>
</evidence>
<proteinExistence type="predicted"/>
<comment type="caution">
    <text evidence="2">The sequence shown here is derived from an EMBL/GenBank/DDBJ whole genome shotgun (WGS) entry which is preliminary data.</text>
</comment>
<accession>A0A839VIH4</accession>
<sequence length="59" mass="6847">MMRIRTPGRGRPRRGATRRRPRRRLDWATFDRWLDRVVIVAVGIALIVGILALILSLLL</sequence>
<reference evidence="2 3" key="1">
    <citation type="submission" date="2020-08" db="EMBL/GenBank/DDBJ databases">
        <title>Genomic Encyclopedia of Type Strains, Phase III (KMG-III): the genomes of soil and plant-associated and newly described type strains.</title>
        <authorList>
            <person name="Whitman W."/>
        </authorList>
    </citation>
    <scope>NUCLEOTIDE SEQUENCE [LARGE SCALE GENOMIC DNA]</scope>
    <source>
        <strain evidence="2 3">CECT 7282</strain>
    </source>
</reference>
<protein>
    <submittedName>
        <fullName evidence="2">Uncharacterized protein</fullName>
    </submittedName>
</protein>
<gene>
    <name evidence="2" type="ORF">FHR94_003672</name>
</gene>
<evidence type="ECO:0000313" key="2">
    <source>
        <dbReference type="EMBL" id="MBB3192384.1"/>
    </source>
</evidence>
<dbReference type="AlphaFoldDB" id="A0A839VIH4"/>
<dbReference type="EMBL" id="JACHXP010000027">
    <property type="protein sequence ID" value="MBB3192384.1"/>
    <property type="molecule type" value="Genomic_DNA"/>
</dbReference>